<dbReference type="EMBL" id="CP108318">
    <property type="protein sequence ID" value="WTW59238.1"/>
    <property type="molecule type" value="Genomic_DNA"/>
</dbReference>
<gene>
    <name evidence="3" type="ORF">OG549_00430</name>
</gene>
<reference evidence="3" key="1">
    <citation type="submission" date="2022-10" db="EMBL/GenBank/DDBJ databases">
        <title>The complete genomes of actinobacterial strains from the NBC collection.</title>
        <authorList>
            <person name="Joergensen T.S."/>
            <person name="Alvarez Arevalo M."/>
            <person name="Sterndorff E.B."/>
            <person name="Faurdal D."/>
            <person name="Vuksanovic O."/>
            <person name="Mourched A.-S."/>
            <person name="Charusanti P."/>
            <person name="Shaw S."/>
            <person name="Blin K."/>
            <person name="Weber T."/>
        </authorList>
    </citation>
    <scope>NUCLEOTIDE SEQUENCE</scope>
    <source>
        <strain evidence="3">NBC_00003</strain>
    </source>
</reference>
<sequence>MRSVKVKLFAVVMSVALSGCGGFEGPSTPPPSSMPKAASPNGGNLAYEHSRKAWGDTDWNIKQAFFSEGLNPSGADIWAPGLCSIKLSATYDQDKRSKVSRSLKNLAKDGWTPVPNAPKDTQFTKGDLHLAVSAEHDVSEPGSPVQANVPLKYVFLDITSTSCAAASDAPSH</sequence>
<evidence type="ECO:0000256" key="2">
    <source>
        <dbReference type="SAM" id="SignalP"/>
    </source>
</evidence>
<evidence type="ECO:0000256" key="1">
    <source>
        <dbReference type="SAM" id="MobiDB-lite"/>
    </source>
</evidence>
<keyword evidence="2" id="KW-0732">Signal</keyword>
<dbReference type="AlphaFoldDB" id="A0AAU2UVX8"/>
<name>A0AAU2UVX8_9ACTN</name>
<proteinExistence type="predicted"/>
<feature type="chain" id="PRO_5043682064" description="Lipoprotein" evidence="2">
    <location>
        <begin position="19"/>
        <end position="172"/>
    </location>
</feature>
<feature type="signal peptide" evidence="2">
    <location>
        <begin position="1"/>
        <end position="18"/>
    </location>
</feature>
<accession>A0AAU2UVX8</accession>
<dbReference type="PROSITE" id="PS51257">
    <property type="entry name" value="PROKAR_LIPOPROTEIN"/>
    <property type="match status" value="1"/>
</dbReference>
<feature type="region of interest" description="Disordered" evidence="1">
    <location>
        <begin position="22"/>
        <end position="44"/>
    </location>
</feature>
<protein>
    <recommendedName>
        <fullName evidence="4">Lipoprotein</fullName>
    </recommendedName>
</protein>
<organism evidence="3">
    <name type="scientific">Streptomyces sp. NBC_00003</name>
    <dbReference type="NCBI Taxonomy" id="2903608"/>
    <lineage>
        <taxon>Bacteria</taxon>
        <taxon>Bacillati</taxon>
        <taxon>Actinomycetota</taxon>
        <taxon>Actinomycetes</taxon>
        <taxon>Kitasatosporales</taxon>
        <taxon>Streptomycetaceae</taxon>
        <taxon>Streptomyces</taxon>
    </lineage>
</organism>
<evidence type="ECO:0000313" key="3">
    <source>
        <dbReference type="EMBL" id="WTW59238.1"/>
    </source>
</evidence>
<evidence type="ECO:0008006" key="4">
    <source>
        <dbReference type="Google" id="ProtNLM"/>
    </source>
</evidence>